<dbReference type="EC" id="3.4.23.24" evidence="4"/>
<organism evidence="18 19">
    <name type="scientific">Candida theae</name>
    <dbReference type="NCBI Taxonomy" id="1198502"/>
    <lineage>
        <taxon>Eukaryota</taxon>
        <taxon>Fungi</taxon>
        <taxon>Dikarya</taxon>
        <taxon>Ascomycota</taxon>
        <taxon>Saccharomycotina</taxon>
        <taxon>Pichiomycetes</taxon>
        <taxon>Debaryomycetaceae</taxon>
        <taxon>Candida/Lodderomyces clade</taxon>
        <taxon>Candida</taxon>
    </lineage>
</organism>
<gene>
    <name evidence="18" type="ORF">KGF57_002455</name>
</gene>
<dbReference type="GO" id="GO:0005576">
    <property type="term" value="C:extracellular region"/>
    <property type="evidence" value="ECO:0007669"/>
    <property type="project" value="UniProtKB-SubCell"/>
</dbReference>
<feature type="domain" description="Peptidase A1" evidence="17">
    <location>
        <begin position="53"/>
        <end position="375"/>
    </location>
</feature>
<dbReference type="PROSITE" id="PS51767">
    <property type="entry name" value="PEPTIDASE_A1"/>
    <property type="match status" value="1"/>
</dbReference>
<keyword evidence="5" id="KW-0964">Secreted</keyword>
<proteinExistence type="inferred from homology"/>
<keyword evidence="10" id="KW-0865">Zymogen</keyword>
<evidence type="ECO:0000313" key="19">
    <source>
        <dbReference type="Proteomes" id="UP001204833"/>
    </source>
</evidence>
<dbReference type="Pfam" id="PF00026">
    <property type="entry name" value="Asp"/>
    <property type="match status" value="1"/>
</dbReference>
<dbReference type="PRINTS" id="PR00792">
    <property type="entry name" value="PEPSIN"/>
</dbReference>
<feature type="transmembrane region" description="Helical" evidence="15">
    <location>
        <begin position="423"/>
        <end position="442"/>
    </location>
</feature>
<dbReference type="SUPFAM" id="SSF50630">
    <property type="entry name" value="Acid proteases"/>
    <property type="match status" value="1"/>
</dbReference>
<dbReference type="InterPro" id="IPR021109">
    <property type="entry name" value="Peptidase_aspartic_dom_sf"/>
</dbReference>
<dbReference type="PANTHER" id="PTHR47966">
    <property type="entry name" value="BETA-SITE APP-CLEAVING ENZYME, ISOFORM A-RELATED"/>
    <property type="match status" value="1"/>
</dbReference>
<feature type="active site" evidence="12">
    <location>
        <position position="267"/>
    </location>
</feature>
<keyword evidence="6 13" id="KW-0645">Protease</keyword>
<feature type="active site" evidence="12">
    <location>
        <position position="71"/>
    </location>
</feature>
<dbReference type="InterPro" id="IPR001461">
    <property type="entry name" value="Aspartic_peptidase_A1"/>
</dbReference>
<dbReference type="InterPro" id="IPR001969">
    <property type="entry name" value="Aspartic_peptidase_AS"/>
</dbReference>
<evidence type="ECO:0000256" key="13">
    <source>
        <dbReference type="RuleBase" id="RU000454"/>
    </source>
</evidence>
<dbReference type="GeneID" id="76150514"/>
<evidence type="ECO:0000256" key="12">
    <source>
        <dbReference type="PIRSR" id="PIRSR601461-1"/>
    </source>
</evidence>
<feature type="signal peptide" evidence="16">
    <location>
        <begin position="1"/>
        <end position="20"/>
    </location>
</feature>
<evidence type="ECO:0000256" key="14">
    <source>
        <dbReference type="SAM" id="MobiDB-lite"/>
    </source>
</evidence>
<comment type="similarity">
    <text evidence="3 13">Belongs to the peptidase A1 family.</text>
</comment>
<keyword evidence="11" id="KW-1015">Disulfide bond</keyword>
<dbReference type="PANTHER" id="PTHR47966:SF65">
    <property type="entry name" value="ASPARTIC-TYPE ENDOPEPTIDASE"/>
    <property type="match status" value="1"/>
</dbReference>
<evidence type="ECO:0000256" key="3">
    <source>
        <dbReference type="ARBA" id="ARBA00007447"/>
    </source>
</evidence>
<dbReference type="GO" id="GO:0006508">
    <property type="term" value="P:proteolysis"/>
    <property type="evidence" value="ECO:0007669"/>
    <property type="project" value="UniProtKB-KW"/>
</dbReference>
<dbReference type="GO" id="GO:0004190">
    <property type="term" value="F:aspartic-type endopeptidase activity"/>
    <property type="evidence" value="ECO:0007669"/>
    <property type="project" value="UniProtKB-KW"/>
</dbReference>
<evidence type="ECO:0000256" key="11">
    <source>
        <dbReference type="ARBA" id="ARBA00023157"/>
    </source>
</evidence>
<evidence type="ECO:0000313" key="18">
    <source>
        <dbReference type="EMBL" id="KAI5958610.1"/>
    </source>
</evidence>
<name>A0AAD5BF15_9ASCO</name>
<dbReference type="InterPro" id="IPR033876">
    <property type="entry name" value="SAP-like"/>
</dbReference>
<evidence type="ECO:0000256" key="15">
    <source>
        <dbReference type="SAM" id="Phobius"/>
    </source>
</evidence>
<keyword evidence="15" id="KW-1133">Transmembrane helix</keyword>
<dbReference type="AlphaFoldDB" id="A0AAD5BF15"/>
<dbReference type="Proteomes" id="UP001204833">
    <property type="component" value="Unassembled WGS sequence"/>
</dbReference>
<comment type="subcellular location">
    <subcellularLocation>
        <location evidence="2">Secreted</location>
    </subcellularLocation>
</comment>
<dbReference type="CDD" id="cd05474">
    <property type="entry name" value="SAP_like"/>
    <property type="match status" value="1"/>
</dbReference>
<keyword evidence="7 16" id="KW-0732">Signal</keyword>
<evidence type="ECO:0000256" key="2">
    <source>
        <dbReference type="ARBA" id="ARBA00004613"/>
    </source>
</evidence>
<keyword evidence="8 13" id="KW-0064">Aspartyl protease</keyword>
<comment type="caution">
    <text evidence="18">The sequence shown here is derived from an EMBL/GenBank/DDBJ whole genome shotgun (WGS) entry which is preliminary data.</text>
</comment>
<dbReference type="InterPro" id="IPR033121">
    <property type="entry name" value="PEPTIDASE_A1"/>
</dbReference>
<evidence type="ECO:0000256" key="4">
    <source>
        <dbReference type="ARBA" id="ARBA00013207"/>
    </source>
</evidence>
<keyword evidence="9 13" id="KW-0378">Hydrolase</keyword>
<dbReference type="Gene3D" id="2.40.70.10">
    <property type="entry name" value="Acid Proteases"/>
    <property type="match status" value="2"/>
</dbReference>
<reference evidence="18 19" key="1">
    <citation type="journal article" date="2022" name="DNA Res.">
        <title>Genome analysis of five recently described species of the CUG-Ser clade uncovers Candida theae as a new hybrid lineage with pathogenic potential in the Candida parapsilosis species complex.</title>
        <authorList>
            <person name="Mixao V."/>
            <person name="Del Olmo V."/>
            <person name="Hegedusova E."/>
            <person name="Saus E."/>
            <person name="Pryszcz L."/>
            <person name="Cillingova A."/>
            <person name="Nosek J."/>
            <person name="Gabaldon T."/>
        </authorList>
    </citation>
    <scope>NUCLEOTIDE SEQUENCE [LARGE SCALE GENOMIC DNA]</scope>
    <source>
        <strain evidence="18 19">CBS 12239</strain>
    </source>
</reference>
<dbReference type="RefSeq" id="XP_051609057.1">
    <property type="nucleotide sequence ID" value="XM_051751770.1"/>
</dbReference>
<evidence type="ECO:0000256" key="8">
    <source>
        <dbReference type="ARBA" id="ARBA00022750"/>
    </source>
</evidence>
<evidence type="ECO:0000256" key="5">
    <source>
        <dbReference type="ARBA" id="ARBA00022525"/>
    </source>
</evidence>
<dbReference type="EMBL" id="JAIHNG010000116">
    <property type="protein sequence ID" value="KAI5958610.1"/>
    <property type="molecule type" value="Genomic_DNA"/>
</dbReference>
<evidence type="ECO:0000256" key="7">
    <source>
        <dbReference type="ARBA" id="ARBA00022729"/>
    </source>
</evidence>
<feature type="compositionally biased region" description="Low complexity" evidence="14">
    <location>
        <begin position="384"/>
        <end position="403"/>
    </location>
</feature>
<dbReference type="PROSITE" id="PS00141">
    <property type="entry name" value="ASP_PROTEASE"/>
    <property type="match status" value="1"/>
</dbReference>
<protein>
    <recommendedName>
        <fullName evidence="4">candidapepsin</fullName>
        <ecNumber evidence="4">3.4.23.24</ecNumber>
    </recommendedName>
</protein>
<evidence type="ECO:0000256" key="10">
    <source>
        <dbReference type="ARBA" id="ARBA00023145"/>
    </source>
</evidence>
<keyword evidence="15" id="KW-0472">Membrane</keyword>
<evidence type="ECO:0000256" key="16">
    <source>
        <dbReference type="SAM" id="SignalP"/>
    </source>
</evidence>
<evidence type="ECO:0000256" key="6">
    <source>
        <dbReference type="ARBA" id="ARBA00022670"/>
    </source>
</evidence>
<evidence type="ECO:0000256" key="1">
    <source>
        <dbReference type="ARBA" id="ARBA00001675"/>
    </source>
</evidence>
<feature type="region of interest" description="Disordered" evidence="14">
    <location>
        <begin position="383"/>
        <end position="414"/>
    </location>
</feature>
<keyword evidence="15" id="KW-0812">Transmembrane</keyword>
<keyword evidence="19" id="KW-1185">Reference proteome</keyword>
<evidence type="ECO:0000259" key="17">
    <source>
        <dbReference type="PROSITE" id="PS51767"/>
    </source>
</evidence>
<evidence type="ECO:0000256" key="9">
    <source>
        <dbReference type="ARBA" id="ARBA00022801"/>
    </source>
</evidence>
<feature type="chain" id="PRO_5042116627" description="candidapepsin" evidence="16">
    <location>
        <begin position="21"/>
        <end position="443"/>
    </location>
</feature>
<sequence>MPVSVMLILLTVLLSSIVESGISLDFEIVSSQIEQNYKRDTFDTAVALQRNVYLTNLAIGSNKDDVVVSIDTGSSELWVMSTDVSCQTVSQLHSENPPDIPHLFNDLPQDYSCAANGTFNTKDSATYQFISNDFSIGFADGSAAIGEYGRDDVGVGNVTIEGLKLGVANASSVDMGILGIGRNDKYGNFVSLLRKQGHINSAQYAIYLNDKTGNILFGSVDDTKYIGHLATTHMENSAVHIKEVWLSSSDSNAKTTIQSGSKHVIFDTGSTFSTLPSNWIQKIGQSLNGTYDDNEMAYQVPCEMKDIDTKFNFKVSNTTLSVPVSDFIINNERTNGKCYLGIMDESLIGGTIFGSDILKQFYVVFNLEDNKLSIAPVTHEDIASESQSSSQNQSQSQSQSKPSNSEEDRFANRSEASTYRKKTLLYVYCISLMLLSIYVIVLY</sequence>
<comment type="catalytic activity">
    <reaction evidence="1">
        <text>Preferential cleavage at the carboxyl of hydrophobic amino acids, but fails to cleave 15-Leu-|-Tyr-16, 16-Tyr-|-Leu-17 and 24-Phe-|-Phe-25 of insulin B chain. Activates trypsinogen, and degrades keratin.</text>
        <dbReference type="EC" id="3.4.23.24"/>
    </reaction>
</comment>
<accession>A0AAD5BF15</accession>